<name>A0A835N349_9ROSI</name>
<keyword evidence="1" id="KW-0732">Signal</keyword>
<gene>
    <name evidence="2" type="ORF">SADUNF_Sadunf06G0157400</name>
</gene>
<reference evidence="2 3" key="1">
    <citation type="submission" date="2020-10" db="EMBL/GenBank/DDBJ databases">
        <title>Plant Genome Project.</title>
        <authorList>
            <person name="Zhang R.-G."/>
        </authorList>
    </citation>
    <scope>NUCLEOTIDE SEQUENCE [LARGE SCALE GENOMIC DNA]</scope>
    <source>
        <strain evidence="2">FAFU-HL-1</strain>
        <tissue evidence="2">Leaf</tissue>
    </source>
</reference>
<evidence type="ECO:0000313" key="2">
    <source>
        <dbReference type="EMBL" id="KAF9680783.1"/>
    </source>
</evidence>
<comment type="caution">
    <text evidence="2">The sequence shown here is derived from an EMBL/GenBank/DDBJ whole genome shotgun (WGS) entry which is preliminary data.</text>
</comment>
<protein>
    <submittedName>
        <fullName evidence="2">Uncharacterized protein</fullName>
    </submittedName>
</protein>
<keyword evidence="3" id="KW-1185">Reference proteome</keyword>
<dbReference type="Proteomes" id="UP000657918">
    <property type="component" value="Unassembled WGS sequence"/>
</dbReference>
<accession>A0A835N349</accession>
<organism evidence="2 3">
    <name type="scientific">Salix dunnii</name>
    <dbReference type="NCBI Taxonomy" id="1413687"/>
    <lineage>
        <taxon>Eukaryota</taxon>
        <taxon>Viridiplantae</taxon>
        <taxon>Streptophyta</taxon>
        <taxon>Embryophyta</taxon>
        <taxon>Tracheophyta</taxon>
        <taxon>Spermatophyta</taxon>
        <taxon>Magnoliopsida</taxon>
        <taxon>eudicotyledons</taxon>
        <taxon>Gunneridae</taxon>
        <taxon>Pentapetalae</taxon>
        <taxon>rosids</taxon>
        <taxon>fabids</taxon>
        <taxon>Malpighiales</taxon>
        <taxon>Salicaceae</taxon>
        <taxon>Saliceae</taxon>
        <taxon>Salix</taxon>
    </lineage>
</organism>
<feature type="signal peptide" evidence="1">
    <location>
        <begin position="1"/>
        <end position="22"/>
    </location>
</feature>
<proteinExistence type="predicted"/>
<evidence type="ECO:0000256" key="1">
    <source>
        <dbReference type="SAM" id="SignalP"/>
    </source>
</evidence>
<sequence>MNHNRAFLSLFNVFHELVFVGSQSSDLPTKLTLNYQLRNLIKYKNILKNREIHTHRLQTNREEMMTKSHTST</sequence>
<evidence type="ECO:0000313" key="3">
    <source>
        <dbReference type="Proteomes" id="UP000657918"/>
    </source>
</evidence>
<feature type="chain" id="PRO_5032351772" evidence="1">
    <location>
        <begin position="23"/>
        <end position="72"/>
    </location>
</feature>
<dbReference type="EMBL" id="JADGMS010000006">
    <property type="protein sequence ID" value="KAF9680783.1"/>
    <property type="molecule type" value="Genomic_DNA"/>
</dbReference>
<dbReference type="AlphaFoldDB" id="A0A835N349"/>